<comment type="caution">
    <text evidence="1">The sequence shown here is derived from an EMBL/GenBank/DDBJ whole genome shotgun (WGS) entry which is preliminary data.</text>
</comment>
<evidence type="ECO:0000313" key="1">
    <source>
        <dbReference type="EMBL" id="CAG8782824.1"/>
    </source>
</evidence>
<keyword evidence="2" id="KW-1185">Reference proteome</keyword>
<dbReference type="EMBL" id="CAJVQB010017123">
    <property type="protein sequence ID" value="CAG8782824.1"/>
    <property type="molecule type" value="Genomic_DNA"/>
</dbReference>
<evidence type="ECO:0000313" key="2">
    <source>
        <dbReference type="Proteomes" id="UP000789901"/>
    </source>
</evidence>
<gene>
    <name evidence="1" type="ORF">GMARGA_LOCUS19976</name>
</gene>
<proteinExistence type="predicted"/>
<name>A0ABN7VL66_GIGMA</name>
<accession>A0ABN7VL66</accession>
<organism evidence="1 2">
    <name type="scientific">Gigaspora margarita</name>
    <dbReference type="NCBI Taxonomy" id="4874"/>
    <lineage>
        <taxon>Eukaryota</taxon>
        <taxon>Fungi</taxon>
        <taxon>Fungi incertae sedis</taxon>
        <taxon>Mucoromycota</taxon>
        <taxon>Glomeromycotina</taxon>
        <taxon>Glomeromycetes</taxon>
        <taxon>Diversisporales</taxon>
        <taxon>Gigasporaceae</taxon>
        <taxon>Gigaspora</taxon>
    </lineage>
</organism>
<reference evidence="1 2" key="1">
    <citation type="submission" date="2021-06" db="EMBL/GenBank/DDBJ databases">
        <authorList>
            <person name="Kallberg Y."/>
            <person name="Tangrot J."/>
            <person name="Rosling A."/>
        </authorList>
    </citation>
    <scope>NUCLEOTIDE SEQUENCE [LARGE SCALE GENOMIC DNA]</scope>
    <source>
        <strain evidence="1 2">120-4 pot B 10/14</strain>
    </source>
</reference>
<sequence length="69" mass="8143">MDTSTIATLLLELSTKEPTELIEEELPLPIEHALYTQTITEYYRKVSIRTYQLFKTYGVESIYRTRNLN</sequence>
<protein>
    <submittedName>
        <fullName evidence="1">26113_t:CDS:1</fullName>
    </submittedName>
</protein>
<dbReference type="Proteomes" id="UP000789901">
    <property type="component" value="Unassembled WGS sequence"/>
</dbReference>